<dbReference type="Proteomes" id="UP000572907">
    <property type="component" value="Unassembled WGS sequence"/>
</dbReference>
<evidence type="ECO:0000313" key="2">
    <source>
        <dbReference type="EMBL" id="MBB3081812.1"/>
    </source>
</evidence>
<organism evidence="2 3">
    <name type="scientific">Streptomyces violarus</name>
    <dbReference type="NCBI Taxonomy" id="67380"/>
    <lineage>
        <taxon>Bacteria</taxon>
        <taxon>Bacillati</taxon>
        <taxon>Actinomycetota</taxon>
        <taxon>Actinomycetes</taxon>
        <taxon>Kitasatosporales</taxon>
        <taxon>Streptomycetaceae</taxon>
        <taxon>Streptomyces</taxon>
    </lineage>
</organism>
<proteinExistence type="predicted"/>
<comment type="cofactor">
    <cofactor evidence="1">
        <name>Mg(2+)</name>
        <dbReference type="ChEBI" id="CHEBI:18420"/>
    </cofactor>
    <text evidence="1">Binds 2 magnesium ions per subunit.</text>
</comment>
<keyword evidence="1" id="KW-0479">Metal-binding</keyword>
<gene>
    <name evidence="2" type="ORF">FHS41_008370</name>
</gene>
<reference evidence="2 3" key="1">
    <citation type="submission" date="2020-08" db="EMBL/GenBank/DDBJ databases">
        <title>Genomic Encyclopedia of Type Strains, Phase III (KMG-III): the genomes of soil and plant-associated and newly described type strains.</title>
        <authorList>
            <person name="Whitman W."/>
        </authorList>
    </citation>
    <scope>NUCLEOTIDE SEQUENCE [LARGE SCALE GENOMIC DNA]</scope>
    <source>
        <strain evidence="2 3">CECT 3237</strain>
    </source>
</reference>
<dbReference type="SUPFAM" id="SSF101478">
    <property type="entry name" value="ADP-ribosylglycohydrolase"/>
    <property type="match status" value="1"/>
</dbReference>
<evidence type="ECO:0000313" key="3">
    <source>
        <dbReference type="Proteomes" id="UP000572907"/>
    </source>
</evidence>
<name>A0A7W5F6E6_9ACTN</name>
<accession>A0A7W5F6E6</accession>
<protein>
    <submittedName>
        <fullName evidence="2">Uncharacterized protein</fullName>
    </submittedName>
</protein>
<comment type="caution">
    <text evidence="2">The sequence shown here is derived from an EMBL/GenBank/DDBJ whole genome shotgun (WGS) entry which is preliminary data.</text>
</comment>
<keyword evidence="3" id="KW-1185">Reference proteome</keyword>
<dbReference type="AlphaFoldDB" id="A0A7W5F6E6"/>
<sequence length="86" mass="9188">MAISRATAHKWIRRFLGRGTGTVATVTGGLAGAYYGLDAIPAHWTQPLHVPLPGFDGRALHLADLLHLAHRLETAHAGDLPTDRGC</sequence>
<dbReference type="EMBL" id="JACHXE010000018">
    <property type="protein sequence ID" value="MBB3081812.1"/>
    <property type="molecule type" value="Genomic_DNA"/>
</dbReference>
<dbReference type="Gene3D" id="1.10.4080.10">
    <property type="entry name" value="ADP-ribosylation/Crystallin J1"/>
    <property type="match status" value="1"/>
</dbReference>
<dbReference type="GO" id="GO:0046872">
    <property type="term" value="F:metal ion binding"/>
    <property type="evidence" value="ECO:0007669"/>
    <property type="project" value="UniProtKB-KW"/>
</dbReference>
<dbReference type="InterPro" id="IPR036705">
    <property type="entry name" value="Ribosyl_crysJ1_sf"/>
</dbReference>
<keyword evidence="1" id="KW-0460">Magnesium</keyword>
<dbReference type="Pfam" id="PF03747">
    <property type="entry name" value="ADP_ribosyl_GH"/>
    <property type="match status" value="1"/>
</dbReference>
<feature type="binding site" evidence="1">
    <location>
        <position position="22"/>
    </location>
    <ligand>
        <name>Mg(2+)</name>
        <dbReference type="ChEBI" id="CHEBI:18420"/>
        <label>1</label>
    </ligand>
</feature>
<evidence type="ECO:0000256" key="1">
    <source>
        <dbReference type="PIRSR" id="PIRSR605502-1"/>
    </source>
</evidence>
<dbReference type="InterPro" id="IPR005502">
    <property type="entry name" value="Ribosyl_crysJ1"/>
</dbReference>